<evidence type="ECO:0000259" key="10">
    <source>
        <dbReference type="PROSITE" id="PS51192"/>
    </source>
</evidence>
<dbReference type="EMBL" id="JBHUGI010000037">
    <property type="protein sequence ID" value="MFD1929809.1"/>
    <property type="molecule type" value="Genomic_DNA"/>
</dbReference>
<dbReference type="SUPFAM" id="SSF52540">
    <property type="entry name" value="P-loop containing nucleoside triphosphate hydrolases"/>
    <property type="match status" value="1"/>
</dbReference>
<evidence type="ECO:0000313" key="13">
    <source>
        <dbReference type="EMBL" id="MFD1929809.1"/>
    </source>
</evidence>
<accession>A0ABW4SLF1</accession>
<feature type="domain" description="HD Cas3-type" evidence="12">
    <location>
        <begin position="8"/>
        <end position="217"/>
    </location>
</feature>
<keyword evidence="6" id="KW-0378">Hydrolase</keyword>
<gene>
    <name evidence="13" type="primary">cas3</name>
    <name evidence="13" type="ORF">ACFSFY_17370</name>
</gene>
<evidence type="ECO:0000259" key="11">
    <source>
        <dbReference type="PROSITE" id="PS51194"/>
    </source>
</evidence>
<dbReference type="SMART" id="SM00490">
    <property type="entry name" value="HELICc"/>
    <property type="match status" value="1"/>
</dbReference>
<evidence type="ECO:0000256" key="2">
    <source>
        <dbReference type="ARBA" id="ARBA00009046"/>
    </source>
</evidence>
<dbReference type="SUPFAM" id="SSF109604">
    <property type="entry name" value="HD-domain/PDEase-like"/>
    <property type="match status" value="1"/>
</dbReference>
<dbReference type="PROSITE" id="PS51194">
    <property type="entry name" value="HELICASE_CTER"/>
    <property type="match status" value="1"/>
</dbReference>
<reference evidence="14" key="1">
    <citation type="journal article" date="2019" name="Int. J. Syst. Evol. Microbiol.">
        <title>The Global Catalogue of Microorganisms (GCM) 10K type strain sequencing project: providing services to taxonomists for standard genome sequencing and annotation.</title>
        <authorList>
            <consortium name="The Broad Institute Genomics Platform"/>
            <consortium name="The Broad Institute Genome Sequencing Center for Infectious Disease"/>
            <person name="Wu L."/>
            <person name="Ma J."/>
        </authorList>
    </citation>
    <scope>NUCLEOTIDE SEQUENCE [LARGE SCALE GENOMIC DNA]</scope>
    <source>
        <strain evidence="14">CGMCC 4.7177</strain>
    </source>
</reference>
<feature type="domain" description="Helicase C-terminal" evidence="11">
    <location>
        <begin position="496"/>
        <end position="652"/>
    </location>
</feature>
<dbReference type="Gene3D" id="3.40.50.300">
    <property type="entry name" value="P-loop containing nucleotide triphosphate hydrolases"/>
    <property type="match status" value="2"/>
</dbReference>
<feature type="domain" description="Helicase ATP-binding" evidence="10">
    <location>
        <begin position="275"/>
        <end position="467"/>
    </location>
</feature>
<dbReference type="Pfam" id="PF00270">
    <property type="entry name" value="DEAD"/>
    <property type="match status" value="1"/>
</dbReference>
<dbReference type="NCBIfam" id="TIGR01596">
    <property type="entry name" value="cas3_HD"/>
    <property type="match status" value="1"/>
</dbReference>
<dbReference type="InterPro" id="IPR038257">
    <property type="entry name" value="CRISPR-assoc_Cas3_HD_sf"/>
</dbReference>
<protein>
    <submittedName>
        <fullName evidence="13">CRISPR-associated helicase Cas3</fullName>
    </submittedName>
</protein>
<keyword evidence="14" id="KW-1185">Reference proteome</keyword>
<comment type="similarity">
    <text evidence="2">In the central section; belongs to the CRISPR-associated helicase Cas3 family.</text>
</comment>
<dbReference type="InterPro" id="IPR006483">
    <property type="entry name" value="CRISPR-assoc_Cas3_HD"/>
</dbReference>
<dbReference type="InterPro" id="IPR014001">
    <property type="entry name" value="Helicase_ATP-bd"/>
</dbReference>
<dbReference type="InterPro" id="IPR011545">
    <property type="entry name" value="DEAD/DEAH_box_helicase_dom"/>
</dbReference>
<proteinExistence type="inferred from homology"/>
<evidence type="ECO:0000256" key="7">
    <source>
        <dbReference type="ARBA" id="ARBA00022806"/>
    </source>
</evidence>
<dbReference type="PROSITE" id="PS51192">
    <property type="entry name" value="HELICASE_ATP_BIND_1"/>
    <property type="match status" value="1"/>
</dbReference>
<keyword evidence="8" id="KW-0067">ATP-binding</keyword>
<dbReference type="Gene3D" id="1.10.3210.30">
    <property type="match status" value="1"/>
</dbReference>
<dbReference type="InterPro" id="IPR027417">
    <property type="entry name" value="P-loop_NTPase"/>
</dbReference>
<dbReference type="NCBIfam" id="TIGR01587">
    <property type="entry name" value="cas3_core"/>
    <property type="match status" value="1"/>
</dbReference>
<evidence type="ECO:0000313" key="14">
    <source>
        <dbReference type="Proteomes" id="UP001597218"/>
    </source>
</evidence>
<evidence type="ECO:0000256" key="1">
    <source>
        <dbReference type="ARBA" id="ARBA00006847"/>
    </source>
</evidence>
<name>A0ABW4SLF1_9BACL</name>
<dbReference type="CDD" id="cd17930">
    <property type="entry name" value="DEXHc_cas3"/>
    <property type="match status" value="1"/>
</dbReference>
<dbReference type="RefSeq" id="WP_381540304.1">
    <property type="nucleotide sequence ID" value="NZ_JBHUGI010000037.1"/>
</dbReference>
<comment type="similarity">
    <text evidence="1">In the N-terminal section; belongs to the CRISPR-associated nuclease Cas3-HD family.</text>
</comment>
<keyword evidence="9" id="KW-0051">Antiviral defense</keyword>
<dbReference type="InterPro" id="IPR006674">
    <property type="entry name" value="HD_domain"/>
</dbReference>
<evidence type="ECO:0000259" key="12">
    <source>
        <dbReference type="PROSITE" id="PS51643"/>
    </source>
</evidence>
<organism evidence="13 14">
    <name type="scientific">Sporosarcina siberiensis</name>
    <dbReference type="NCBI Taxonomy" id="1365606"/>
    <lineage>
        <taxon>Bacteria</taxon>
        <taxon>Bacillati</taxon>
        <taxon>Bacillota</taxon>
        <taxon>Bacilli</taxon>
        <taxon>Bacillales</taxon>
        <taxon>Caryophanaceae</taxon>
        <taxon>Sporosarcina</taxon>
    </lineage>
</organism>
<evidence type="ECO:0000256" key="5">
    <source>
        <dbReference type="ARBA" id="ARBA00022741"/>
    </source>
</evidence>
<dbReference type="PROSITE" id="PS51643">
    <property type="entry name" value="HD_CAS3"/>
    <property type="match status" value="1"/>
</dbReference>
<dbReference type="Pfam" id="PF01966">
    <property type="entry name" value="HD"/>
    <property type="match status" value="1"/>
</dbReference>
<dbReference type="SMART" id="SM00487">
    <property type="entry name" value="DEXDc"/>
    <property type="match status" value="1"/>
</dbReference>
<evidence type="ECO:0000256" key="8">
    <source>
        <dbReference type="ARBA" id="ARBA00022840"/>
    </source>
</evidence>
<dbReference type="InterPro" id="IPR054712">
    <property type="entry name" value="Cas3-like_dom"/>
</dbReference>
<dbReference type="InterPro" id="IPR001650">
    <property type="entry name" value="Helicase_C-like"/>
</dbReference>
<dbReference type="Pfam" id="PF22590">
    <property type="entry name" value="Cas3-like_C_2"/>
    <property type="match status" value="1"/>
</dbReference>
<evidence type="ECO:0000256" key="6">
    <source>
        <dbReference type="ARBA" id="ARBA00022801"/>
    </source>
</evidence>
<evidence type="ECO:0000256" key="3">
    <source>
        <dbReference type="ARBA" id="ARBA00022722"/>
    </source>
</evidence>
<keyword evidence="7" id="KW-0347">Helicase</keyword>
<evidence type="ECO:0000256" key="4">
    <source>
        <dbReference type="ARBA" id="ARBA00022723"/>
    </source>
</evidence>
<keyword evidence="4" id="KW-0479">Metal-binding</keyword>
<sequence length="813" mass="92080">MIAHMRKSDFGIQTVQSHLLSVSALAKEYGKKTGFSAMAELSGFLHDMGKNTKAFSTYIEDAVKETGEPLERIDHSTAGAKYLYETYYVDVPKTESDKVSNIVVEVVGMVILSHHSGLQNFIQPDGSRSDFFRRVCREDLPYYEEVQKKFLSISGNKEKVGSLYYASLGEMEIFFSLLQQLLQKYPNTKGKTKNSPYIYLSLVMKYIFSCLIDADRTDSRRFDERDTSIMHQSNQDFFKDSYNHLINQLEKWATGTDASKPINKLRSEMSEQCDKLAEEPSSIFQLSIPTGGGKTLASLRYALKHAQLESKNQIIYVVPYTTIIEQNADAVREIIKNKEKVMEHHSNVIDDVTSDGEPDAYRQAAQKKLQLARDNWDHPIIFTTMVQFLDTFYGKGTRKARRLHNLTNSVVIFDEVQSVPVKHIPLFNSAVNFLHHFGKSSIILCTATQPTLTKTAYPLLMSKDAEMVRNLPDVVKAFERVSIENKVENEGWSAEKIGSFAVDVLKENKSLLIILNTKKAVLNVYQQLTKKTDCTVYHLSTSMCPQHRKDILANIKKQLKHANKKVICISTQLIEAGVDISFECVIRSLAGLDSIAQAAGRCNRNAEREKGIVYIIRTKDEVLSKLPEIALGQEVTEEDVLSRSELANDLLSPVAIQTYFDFYLNKASREIKMTNSKLNVELIELLDRCPKYIAAIPNDDPKTLMSSMYKTLESHFEVIEAPTTAILVPYGEGKELINNLNEDIQDYTKLNEYLKKAQQYSVNVYRHTLQDLASKGLITSLFNDSIYALKDGGYHEEYGLEVEGEGKLSHSIF</sequence>
<evidence type="ECO:0000256" key="9">
    <source>
        <dbReference type="ARBA" id="ARBA00023118"/>
    </source>
</evidence>
<dbReference type="InterPro" id="IPR006474">
    <property type="entry name" value="Helicase_Cas3_CRISPR-ass_core"/>
</dbReference>
<dbReference type="CDD" id="cd09641">
    <property type="entry name" value="Cas3''_I"/>
    <property type="match status" value="1"/>
</dbReference>
<keyword evidence="3" id="KW-0540">Nuclease</keyword>
<comment type="caution">
    <text evidence="13">The sequence shown here is derived from an EMBL/GenBank/DDBJ whole genome shotgun (WGS) entry which is preliminary data.</text>
</comment>
<dbReference type="Proteomes" id="UP001597218">
    <property type="component" value="Unassembled WGS sequence"/>
</dbReference>
<keyword evidence="5" id="KW-0547">Nucleotide-binding</keyword>